<dbReference type="Pfam" id="PF00395">
    <property type="entry name" value="SLH"/>
    <property type="match status" value="3"/>
</dbReference>
<feature type="domain" description="SLH" evidence="3">
    <location>
        <begin position="25"/>
        <end position="88"/>
    </location>
</feature>
<dbReference type="Proteomes" id="UP001596028">
    <property type="component" value="Unassembled WGS sequence"/>
</dbReference>
<evidence type="ECO:0000259" key="3">
    <source>
        <dbReference type="PROSITE" id="PS51272"/>
    </source>
</evidence>
<keyword evidence="5" id="KW-1185">Reference proteome</keyword>
<keyword evidence="2" id="KW-0732">Signal</keyword>
<protein>
    <submittedName>
        <fullName evidence="4">S-layer homology domain-containing protein</fullName>
    </submittedName>
</protein>
<feature type="compositionally biased region" description="Gly residues" evidence="1">
    <location>
        <begin position="444"/>
        <end position="454"/>
    </location>
</feature>
<dbReference type="PANTHER" id="PTHR43308:SF5">
    <property type="entry name" value="S-LAYER PROTEIN _ PEPTIDOGLYCAN ENDO-BETA-N-ACETYLGLUCOSAMINIDASE"/>
    <property type="match status" value="1"/>
</dbReference>
<dbReference type="InterPro" id="IPR001119">
    <property type="entry name" value="SLH_dom"/>
</dbReference>
<feature type="signal peptide" evidence="2">
    <location>
        <begin position="1"/>
        <end position="27"/>
    </location>
</feature>
<evidence type="ECO:0000313" key="5">
    <source>
        <dbReference type="Proteomes" id="UP001596028"/>
    </source>
</evidence>
<evidence type="ECO:0000256" key="1">
    <source>
        <dbReference type="SAM" id="MobiDB-lite"/>
    </source>
</evidence>
<proteinExistence type="predicted"/>
<gene>
    <name evidence="4" type="ORF">ACFO3S_26155</name>
</gene>
<accession>A0ABV9FNG5</accession>
<feature type="region of interest" description="Disordered" evidence="1">
    <location>
        <begin position="423"/>
        <end position="467"/>
    </location>
</feature>
<sequence length="855" mass="92165">MKRSRKIVMAFLALNLVFGTLLSSAFAAVPQDTQSHWASATLQKWVESGLIKGYKDGSVKPDAPIKRSEFVALLNRALKLSDAQNDLAFGDLPTTSWAFDDFAIAVKAGYLQGAGGKAYPNRLTTRQEAAVMIAKAFKLDSAGVADAPVFKDADQIASWSREAITVLVAKKVLKGDTEGNMRPQAAITRAEAVVAIDAALALKPVATAKVIDRAGVYGSADRSETIEGDMIIASDGVTLQNTVITGDLIIAKEVGDGDVTLKKVTVKGTTKVNGGGENSIHVEDSVLLRVIVDKASGKVRIVAIGKTKVYDVIVQSAVRLEESNTTDSGFANVELAKALPKDASVDLVGQFEDVRVLVANVKINIPSGSVDHLIVADGAENNTINISKEAQIHKLVLNAVSKLIGDGKIESATINEKATGSEFANKPATVNGPAKDDIKVSTPNGGGGGGGSGTGTNPNPSHPNPSCTVDCDNSKLSAISVTSSVYDQLQLVQRDESKNIAGTGFNSDALYYSVDVPRSFVESDIAVSVTAATYAKISYSLTQNDGTYLGGFLQNGQNTINVHLKPLEDAHLYLFVTSGNGKNAKVYEIQFVYDRDIQEAFYLQNNIFYEGAPYQLVSNSLENGDVVTVKIPASNHLSQQETLVTGTVNYGQGLVLLNGFEPTLPQGNLHVTVARDGQLIMDGEYAYDLTKAPIVTNGDGIEISLWTKAELTAHDQQGNTMHRSNYGYKVRFDAQAIAANPQLANAKYVSFKWHDIYIENSMPGIWTKEATKFSWNRFWAVHELKRIDQFESTPYTHLFVGSNSVEEVRNQYMYVFAFDANKQLIGYYTHTVTFDADHVGSHVTLVPPIPLPQLP</sequence>
<feature type="chain" id="PRO_5047500293" evidence="2">
    <location>
        <begin position="28"/>
        <end position="855"/>
    </location>
</feature>
<comment type="caution">
    <text evidence="4">The sequence shown here is derived from an EMBL/GenBank/DDBJ whole genome shotgun (WGS) entry which is preliminary data.</text>
</comment>
<feature type="domain" description="SLH" evidence="3">
    <location>
        <begin position="147"/>
        <end position="210"/>
    </location>
</feature>
<name>A0ABV9FNG5_9BACL</name>
<reference evidence="5" key="1">
    <citation type="journal article" date="2019" name="Int. J. Syst. Evol. Microbiol.">
        <title>The Global Catalogue of Microorganisms (GCM) 10K type strain sequencing project: providing services to taxonomists for standard genome sequencing and annotation.</title>
        <authorList>
            <consortium name="The Broad Institute Genomics Platform"/>
            <consortium name="The Broad Institute Genome Sequencing Center for Infectious Disease"/>
            <person name="Wu L."/>
            <person name="Ma J."/>
        </authorList>
    </citation>
    <scope>NUCLEOTIDE SEQUENCE [LARGE SCALE GENOMIC DNA]</scope>
    <source>
        <strain evidence="5">CCUG 49571</strain>
    </source>
</reference>
<organism evidence="4 5">
    <name type="scientific">Cohnella hongkongensis</name>
    <dbReference type="NCBI Taxonomy" id="178337"/>
    <lineage>
        <taxon>Bacteria</taxon>
        <taxon>Bacillati</taxon>
        <taxon>Bacillota</taxon>
        <taxon>Bacilli</taxon>
        <taxon>Bacillales</taxon>
        <taxon>Paenibacillaceae</taxon>
        <taxon>Cohnella</taxon>
    </lineage>
</organism>
<evidence type="ECO:0000313" key="4">
    <source>
        <dbReference type="EMBL" id="MFC4601749.1"/>
    </source>
</evidence>
<dbReference type="PANTHER" id="PTHR43308">
    <property type="entry name" value="OUTER MEMBRANE PROTEIN ALPHA-RELATED"/>
    <property type="match status" value="1"/>
</dbReference>
<evidence type="ECO:0000256" key="2">
    <source>
        <dbReference type="SAM" id="SignalP"/>
    </source>
</evidence>
<feature type="domain" description="SLH" evidence="3">
    <location>
        <begin position="89"/>
        <end position="146"/>
    </location>
</feature>
<dbReference type="InterPro" id="IPR051465">
    <property type="entry name" value="Cell_Envelope_Struct_Comp"/>
</dbReference>
<dbReference type="EMBL" id="JBHSEP010000030">
    <property type="protein sequence ID" value="MFC4601749.1"/>
    <property type="molecule type" value="Genomic_DNA"/>
</dbReference>
<dbReference type="PROSITE" id="PS51272">
    <property type="entry name" value="SLH"/>
    <property type="match status" value="3"/>
</dbReference>
<dbReference type="RefSeq" id="WP_378102241.1">
    <property type="nucleotide sequence ID" value="NZ_JBHSEP010000030.1"/>
</dbReference>